<reference evidence="2" key="2">
    <citation type="submission" date="2015-01" db="EMBL/GenBank/DDBJ databases">
        <title>Evolutionary Origins and Diversification of the Mycorrhizal Mutualists.</title>
        <authorList>
            <consortium name="DOE Joint Genome Institute"/>
            <consortium name="Mycorrhizal Genomics Consortium"/>
            <person name="Kohler A."/>
            <person name="Kuo A."/>
            <person name="Nagy L.G."/>
            <person name="Floudas D."/>
            <person name="Copeland A."/>
            <person name="Barry K.W."/>
            <person name="Cichocki N."/>
            <person name="Veneault-Fourrey C."/>
            <person name="LaButti K."/>
            <person name="Lindquist E.A."/>
            <person name="Lipzen A."/>
            <person name="Lundell T."/>
            <person name="Morin E."/>
            <person name="Murat C."/>
            <person name="Riley R."/>
            <person name="Ohm R."/>
            <person name="Sun H."/>
            <person name="Tunlid A."/>
            <person name="Henrissat B."/>
            <person name="Grigoriev I.V."/>
            <person name="Hibbett D.S."/>
            <person name="Martin F."/>
        </authorList>
    </citation>
    <scope>NUCLEOTIDE SEQUENCE [LARGE SCALE GENOMIC DNA]</scope>
    <source>
        <strain evidence="2">LaAM-08-1</strain>
    </source>
</reference>
<gene>
    <name evidence="1" type="ORF">K443DRAFT_680255</name>
</gene>
<evidence type="ECO:0000313" key="2">
    <source>
        <dbReference type="Proteomes" id="UP000054477"/>
    </source>
</evidence>
<reference evidence="1 2" key="1">
    <citation type="submission" date="2014-04" db="EMBL/GenBank/DDBJ databases">
        <authorList>
            <consortium name="DOE Joint Genome Institute"/>
            <person name="Kuo A."/>
            <person name="Kohler A."/>
            <person name="Nagy L.G."/>
            <person name="Floudas D."/>
            <person name="Copeland A."/>
            <person name="Barry K.W."/>
            <person name="Cichocki N."/>
            <person name="Veneault-Fourrey C."/>
            <person name="LaButti K."/>
            <person name="Lindquist E.A."/>
            <person name="Lipzen A."/>
            <person name="Lundell T."/>
            <person name="Morin E."/>
            <person name="Murat C."/>
            <person name="Sun H."/>
            <person name="Tunlid A."/>
            <person name="Henrissat B."/>
            <person name="Grigoriev I.V."/>
            <person name="Hibbett D.S."/>
            <person name="Martin F."/>
            <person name="Nordberg H.P."/>
            <person name="Cantor M.N."/>
            <person name="Hua S.X."/>
        </authorList>
    </citation>
    <scope>NUCLEOTIDE SEQUENCE [LARGE SCALE GENOMIC DNA]</scope>
    <source>
        <strain evidence="1 2">LaAM-08-1</strain>
    </source>
</reference>
<dbReference type="HOGENOM" id="CLU_043686_0_0_1"/>
<keyword evidence="2" id="KW-1185">Reference proteome</keyword>
<name>A0A0C9X223_9AGAR</name>
<accession>A0A0C9X223</accession>
<dbReference type="STRING" id="1095629.A0A0C9X223"/>
<dbReference type="OrthoDB" id="2996712at2759"/>
<proteinExistence type="predicted"/>
<sequence>MSNHTTQCHPSGVLDNVPLRRVATKIVETEIEDAIQRLGVATSNVYDKISVFSTHWGSDVTGADKDSSLFIETIQKLQNVDAHKHILSQKHTDMELDYNVFRALPPKTSSRKLFIFHYAGHGIPGTTLITPKIGQKLDEGPEIDLSRLKTHLKGVALRQAGLDVLFVVDSCLPAVAISGRGPMVKGARVETVAGPRKRLNNPRTALDGPTFTERWCAAFNKLLDTGNSFTSEDIIRNINSASELKPFDSLLVLREGWNLPITFSSQYSTIEPSFSSVLTSQTAVTVFYVEENPDSPFVKKLLEYFNNTPVPITIVVTAPISGTLLLVRMSVLLQELLVGSRVAFLLKD</sequence>
<protein>
    <submittedName>
        <fullName evidence="1">Uncharacterized protein</fullName>
    </submittedName>
</protein>
<dbReference type="Proteomes" id="UP000054477">
    <property type="component" value="Unassembled WGS sequence"/>
</dbReference>
<dbReference type="AlphaFoldDB" id="A0A0C9X223"/>
<organism evidence="1 2">
    <name type="scientific">Laccaria amethystina LaAM-08-1</name>
    <dbReference type="NCBI Taxonomy" id="1095629"/>
    <lineage>
        <taxon>Eukaryota</taxon>
        <taxon>Fungi</taxon>
        <taxon>Dikarya</taxon>
        <taxon>Basidiomycota</taxon>
        <taxon>Agaricomycotina</taxon>
        <taxon>Agaricomycetes</taxon>
        <taxon>Agaricomycetidae</taxon>
        <taxon>Agaricales</taxon>
        <taxon>Agaricineae</taxon>
        <taxon>Hydnangiaceae</taxon>
        <taxon>Laccaria</taxon>
    </lineage>
</organism>
<evidence type="ECO:0000313" key="1">
    <source>
        <dbReference type="EMBL" id="KIJ99105.1"/>
    </source>
</evidence>
<dbReference type="EMBL" id="KN838654">
    <property type="protein sequence ID" value="KIJ99105.1"/>
    <property type="molecule type" value="Genomic_DNA"/>
</dbReference>